<dbReference type="GO" id="GO:0032040">
    <property type="term" value="C:small-subunit processome"/>
    <property type="evidence" value="ECO:0007669"/>
    <property type="project" value="TreeGrafter"/>
</dbReference>
<dbReference type="SMART" id="SM01036">
    <property type="entry name" value="BP28CT"/>
    <property type="match status" value="1"/>
</dbReference>
<dbReference type="OMA" id="NDVMWKQ"/>
<sequence length="1816" mass="202458">MASSLTAQLSQIAATSTHQLDLKAQRVAHSKSLLFEQRNAVSQSFDTIYQICYEGFQELCALDSRFARFRRTIFNEQSKTEDRLEMNAEQNKELDIVLEEFLALVGSRLLLQPAIKSVEWLVRRFRVHEHNTDFVLLTFLPYHTTDLFKVLLSILPENLPPTFKVLNPYRRSLTLPPRHPIVHSASTNKLFFSALNNYVLQVSKAQAHYQGLLSFWAGVTAEAVANMLDAANSGRREVEKRNKEDVLLQILPVLHTGFGLPKVPELVIGCYMLCVVIANKTLLEDNVLDGLMEAVAGTWTQETLLAGLTCLSVLGQHKTSQELPRNVVKSITRFENSLDMIAELRTRYSMTGLLLGLINGCTKDISNQKDLTPLKLVDGIIQRDILESDALIQAMVTILRAANDLQRSGLMIEESRSILSGMIQHFTESESLAPLLQSAIREAKIDLNALEIGLETVLESNRVLVAIDDVNMEDSEATVEKESVFAETLEAIPKSTKHTSFLEEPHWAIFSQLAHAFVLATGNKQKQSQFVDLPILKRDSSLQGTLYLSFFLRFCSGPYPSASRASAIQLMTDCLTENASACFDMQVTLPYIISALCDPSERVRREAASLLAAFERSCAKIKKEDEHKPQRCWGFETLYGNSELSKYLRWLSPRDVYKFARRVLLPALEECILDPAQIGSVLESALRGKPASGTDDTKSPDSELKKSARLEIFIFLCSHTITTPLYTVKLRLLKILNRLGKVGSTSRTEELYPLLDQWKLLTNDDVSNIVKTEQVDIHDLEEQILEIVSAKRKNAIDILLSSVTSFNTLRPAFVQAVFKRLREIWPSQEEDGEASAADSFLQMSLGLSPGNEELSNLCRDLLRTVDLSGPILVRFLNKISTAIVDTESQAPAAKRRRTSQNNMVAMGTRDPKELSRIIGKITFILELVDGSNPENHPRLFGSLFQTLAVLHHLKLQLQAEMSYLLSLVLGIMFAIVNKAKLMPKHNLDTTVIRADMIIDCIRTSQSPQVQNTALLLVAGLATISPEIILHSVMPIFTFMGSNVLKKDDEYSALVIDQTIDQVVPPLIQSLRNQKRDVVSGTSELLLSFTAAFEHIPSHRRLRLFEALITKLGTEDFLFAVFAMLANKYGTDRDVLGLMTSLAANTGVELQLNGSYSYPKYLTLAQDALLPKPNLSRTLLGVGGEDGRDPPRIVTDLLQALSHLLQSASLKSQMTKIFSSDNSNVAPIHHLFSRILEQLLAFSDTVRANKPVIKACGDALGSLLGILSLVDFIDTIEVLLRRPDDDLRRRVLRLLESRLNQSHERDSASQSRVLAFLPTLIGIIEGSPDVLLKHAAVACIDKTAEKYGKKDPASVVAAAKAVAGEGCIGQPDDRIRVIGILCLASVTDVVGEAIIPVLPAMFSRAFGLLKDTLESNKKNTQLHDAIYSLFCALITHVPWMISDDHLNHILRLSFKSAVADLPEEAVENRHEALNLLARRVDVNEIFKAVDSNWSFACSEGPQAVSELLEVTSLSIEKHPKSSTLKNVPILTKLLEKALDIRCTQFSQPTKNSFGEDDVNDIESQVNDMAIKMIYKLNDTVFRPLFVRLTEWATGGLSKSDGSGRFLRLTTFYKFLGAFFNTLKSIVTSYSSYIIESTVEILKTARCNDKETRHLWLAVMQMLRSSFEHDQDEFWQSPTHLAAISSPLVAHLSHSTNQLTLKLITAEAIPTIVELAAAADSPDNHKELNSAIMRFMRPGDSITGKNVGDNPYTRLAAVKCELSLTERLGEEWLALLPEMLPYISELMEDDDENVEKEARRWVLAIEEVLGEKLDDMLV</sequence>
<evidence type="ECO:0000256" key="8">
    <source>
        <dbReference type="ARBA" id="ARBA00023274"/>
    </source>
</evidence>
<comment type="subcellular location">
    <subcellularLocation>
        <location evidence="1 11">Nucleus</location>
        <location evidence="1 11">Nucleolus</location>
    </subcellularLocation>
</comment>
<dbReference type="GO" id="GO:0030686">
    <property type="term" value="C:90S preribosome"/>
    <property type="evidence" value="ECO:0007669"/>
    <property type="project" value="TreeGrafter"/>
</dbReference>
<dbReference type="GO" id="GO:0000462">
    <property type="term" value="P:maturation of SSU-rRNA from tricistronic rRNA transcript (SSU-rRNA, 5.8S rRNA, LSU-rRNA)"/>
    <property type="evidence" value="ECO:0007669"/>
    <property type="project" value="TreeGrafter"/>
</dbReference>
<dbReference type="InterPro" id="IPR016024">
    <property type="entry name" value="ARM-type_fold"/>
</dbReference>
<keyword evidence="7 11" id="KW-0539">Nucleus</keyword>
<comment type="similarity">
    <text evidence="2 11">Belongs to the HEATR1/UTP10 family.</text>
</comment>
<comment type="subunit">
    <text evidence="3 11">Component of the ribosomal small subunit (SSU) processome.</text>
</comment>
<dbReference type="InterPro" id="IPR022125">
    <property type="entry name" value="U3snoRNP10_N"/>
</dbReference>
<dbReference type="PANTHER" id="PTHR13457">
    <property type="entry name" value="BAP28"/>
    <property type="match status" value="1"/>
</dbReference>
<evidence type="ECO:0000256" key="4">
    <source>
        <dbReference type="ARBA" id="ARBA00015399"/>
    </source>
</evidence>
<keyword evidence="5 11" id="KW-0690">Ribosome biogenesis</keyword>
<comment type="function">
    <text evidence="9">Involved in nucleolar processing of pre-18S ribosomal RNA. Involved in ribosome biosynthesis.</text>
</comment>
<dbReference type="GO" id="GO:0030515">
    <property type="term" value="F:snoRNA binding"/>
    <property type="evidence" value="ECO:0007669"/>
    <property type="project" value="TreeGrafter"/>
</dbReference>
<evidence type="ECO:0000256" key="2">
    <source>
        <dbReference type="ARBA" id="ARBA00010559"/>
    </source>
</evidence>
<dbReference type="GO" id="GO:0045943">
    <property type="term" value="P:positive regulation of transcription by RNA polymerase I"/>
    <property type="evidence" value="ECO:0007669"/>
    <property type="project" value="TreeGrafter"/>
</dbReference>
<dbReference type="InterPro" id="IPR056473">
    <property type="entry name" value="HEAT_Utp10/HEAT1"/>
</dbReference>
<evidence type="ECO:0000313" key="14">
    <source>
        <dbReference type="Proteomes" id="UP000008142"/>
    </source>
</evidence>
<evidence type="ECO:0000256" key="10">
    <source>
        <dbReference type="PROSITE-ProRule" id="PRU00103"/>
    </source>
</evidence>
<keyword evidence="6 11" id="KW-0698">rRNA processing</keyword>
<dbReference type="EMBL" id="DS990644">
    <property type="protein sequence ID" value="EGC49745.1"/>
    <property type="molecule type" value="Genomic_DNA"/>
</dbReference>
<dbReference type="PANTHER" id="PTHR13457:SF1">
    <property type="entry name" value="HEAT REPEAT-CONTAINING PROTEIN 1"/>
    <property type="match status" value="1"/>
</dbReference>
<dbReference type="SUPFAM" id="SSF48371">
    <property type="entry name" value="ARM repeat"/>
    <property type="match status" value="2"/>
</dbReference>
<dbReference type="InterPro" id="IPR021133">
    <property type="entry name" value="HEAT_type_2"/>
</dbReference>
<evidence type="ECO:0000256" key="5">
    <source>
        <dbReference type="ARBA" id="ARBA00022517"/>
    </source>
</evidence>
<reference evidence="14" key="1">
    <citation type="submission" date="2008-07" db="EMBL/GenBank/DDBJ databases">
        <title>Annotation of Ajellomyces capsulatus strain H88.</title>
        <authorList>
            <person name="Champion M."/>
            <person name="Cuomo C."/>
            <person name="Ma L.-J."/>
            <person name="Henn M.R."/>
            <person name="Sil A."/>
            <person name="Goldman B."/>
            <person name="Young S.K."/>
            <person name="Kodira C.D."/>
            <person name="Zeng Q."/>
            <person name="Koehrsen M."/>
            <person name="Alvarado L."/>
            <person name="Berlin A."/>
            <person name="Borenstein D."/>
            <person name="Chen Z."/>
            <person name="Engels R."/>
            <person name="Freedman E."/>
            <person name="Gellesch M."/>
            <person name="Goldberg J."/>
            <person name="Griggs A."/>
            <person name="Gujja S."/>
            <person name="Heiman D."/>
            <person name="Hepburn T."/>
            <person name="Howarth C."/>
            <person name="Jen D."/>
            <person name="Larson L."/>
            <person name="Lewis B."/>
            <person name="Mehta T."/>
            <person name="Park D."/>
            <person name="Pearson M."/>
            <person name="Roberts A."/>
            <person name="Saif S."/>
            <person name="Shea T."/>
            <person name="Shenoy N."/>
            <person name="Sisk P."/>
            <person name="Stolte C."/>
            <person name="Sykes S."/>
            <person name="Walk T."/>
            <person name="White J."/>
            <person name="Yandava C."/>
            <person name="Klein B."/>
            <person name="McEwen J.G."/>
            <person name="Puccia R."/>
            <person name="Goldman G.H."/>
            <person name="Felipe M.S."/>
            <person name="Nino-Vega G."/>
            <person name="San-Blas G."/>
            <person name="Taylor J."/>
            <person name="Mendoza L."/>
            <person name="Galagan J."/>
            <person name="Nusbaum C."/>
            <person name="Birren B."/>
        </authorList>
    </citation>
    <scope>NUCLEOTIDE SEQUENCE [LARGE SCALE GENOMIC DNA]</scope>
    <source>
        <strain evidence="14">H88</strain>
    </source>
</reference>
<dbReference type="STRING" id="544711.F0UV18"/>
<gene>
    <name evidence="13" type="ORF">HCEG_08960</name>
</gene>
<dbReference type="HOGENOM" id="CLU_001128_3_1_1"/>
<evidence type="ECO:0000256" key="11">
    <source>
        <dbReference type="RuleBase" id="RU367065"/>
    </source>
</evidence>
<feature type="domain" description="BP28 C-terminal" evidence="12">
    <location>
        <begin position="1519"/>
        <end position="1672"/>
    </location>
</feature>
<evidence type="ECO:0000256" key="3">
    <source>
        <dbReference type="ARBA" id="ARBA00011399"/>
    </source>
</evidence>
<proteinExistence type="inferred from homology"/>
<dbReference type="Pfam" id="PF12397">
    <property type="entry name" value="U3snoRNP10"/>
    <property type="match status" value="1"/>
</dbReference>
<accession>F0UV18</accession>
<dbReference type="OrthoDB" id="31183at2759"/>
<evidence type="ECO:0000313" key="13">
    <source>
        <dbReference type="EMBL" id="EGC49745.1"/>
    </source>
</evidence>
<evidence type="ECO:0000256" key="7">
    <source>
        <dbReference type="ARBA" id="ARBA00023242"/>
    </source>
</evidence>
<dbReference type="Pfam" id="PF23243">
    <property type="entry name" value="HEAT_HEATR1"/>
    <property type="match status" value="1"/>
</dbReference>
<protein>
    <recommendedName>
        <fullName evidence="4 11">U3 small nucleolar RNA-associated protein 10</fullName>
    </recommendedName>
</protein>
<dbReference type="Pfam" id="PF08146">
    <property type="entry name" value="BP28CT"/>
    <property type="match status" value="1"/>
</dbReference>
<name>F0UV18_AJEC8</name>
<dbReference type="InterPro" id="IPR011989">
    <property type="entry name" value="ARM-like"/>
</dbReference>
<dbReference type="VEuPathDB" id="FungiDB:I7I53_06258"/>
<dbReference type="PROSITE" id="PS50077">
    <property type="entry name" value="HEAT_REPEAT"/>
    <property type="match status" value="1"/>
</dbReference>
<feature type="repeat" description="HEAT" evidence="10">
    <location>
        <begin position="1777"/>
        <end position="1815"/>
    </location>
</feature>
<keyword evidence="8 11" id="KW-0687">Ribonucleoprotein</keyword>
<organism evidence="14">
    <name type="scientific">Ajellomyces capsulatus (strain H88)</name>
    <name type="common">Darling's disease fungus</name>
    <name type="synonym">Histoplasma capsulatum</name>
    <dbReference type="NCBI Taxonomy" id="544711"/>
    <lineage>
        <taxon>Eukaryota</taxon>
        <taxon>Fungi</taxon>
        <taxon>Dikarya</taxon>
        <taxon>Ascomycota</taxon>
        <taxon>Pezizomycotina</taxon>
        <taxon>Eurotiomycetes</taxon>
        <taxon>Eurotiomycetidae</taxon>
        <taxon>Onygenales</taxon>
        <taxon>Ajellomycetaceae</taxon>
        <taxon>Histoplasma</taxon>
    </lineage>
</organism>
<evidence type="ECO:0000256" key="1">
    <source>
        <dbReference type="ARBA" id="ARBA00004604"/>
    </source>
</evidence>
<dbReference type="Proteomes" id="UP000008142">
    <property type="component" value="Unassembled WGS sequence"/>
</dbReference>
<dbReference type="InterPro" id="IPR040191">
    <property type="entry name" value="UTP10"/>
</dbReference>
<evidence type="ECO:0000256" key="6">
    <source>
        <dbReference type="ARBA" id="ARBA00022552"/>
    </source>
</evidence>
<dbReference type="Gene3D" id="1.25.10.10">
    <property type="entry name" value="Leucine-rich Repeat Variant"/>
    <property type="match status" value="3"/>
</dbReference>
<dbReference type="GO" id="GO:0034455">
    <property type="term" value="C:t-UTP complex"/>
    <property type="evidence" value="ECO:0007669"/>
    <property type="project" value="TreeGrafter"/>
</dbReference>
<evidence type="ECO:0000256" key="9">
    <source>
        <dbReference type="ARBA" id="ARBA00025076"/>
    </source>
</evidence>
<evidence type="ECO:0000259" key="12">
    <source>
        <dbReference type="SMART" id="SM01036"/>
    </source>
</evidence>
<dbReference type="InterPro" id="IPR012954">
    <property type="entry name" value="BP28_C_dom"/>
</dbReference>